<dbReference type="PROSITE" id="PS50920">
    <property type="entry name" value="SOLCAR"/>
    <property type="match status" value="3"/>
</dbReference>
<dbReference type="EMBL" id="JANCYU010000075">
    <property type="protein sequence ID" value="KAK4529086.1"/>
    <property type="molecule type" value="Genomic_DNA"/>
</dbReference>
<evidence type="ECO:0000256" key="7">
    <source>
        <dbReference type="ARBA" id="ARBA00023136"/>
    </source>
</evidence>
<evidence type="ECO:0000313" key="11">
    <source>
        <dbReference type="EMBL" id="KAK4529086.1"/>
    </source>
</evidence>
<dbReference type="SUPFAM" id="SSF103506">
    <property type="entry name" value="Mitochondrial carrier"/>
    <property type="match status" value="1"/>
</dbReference>
<accession>A0AAV9IPJ3</accession>
<feature type="repeat" description="Solcar" evidence="8">
    <location>
        <begin position="75"/>
        <end position="167"/>
    </location>
</feature>
<name>A0AAV9IPJ3_9RHOD</name>
<organism evidence="11 12">
    <name type="scientific">Galdieria yellowstonensis</name>
    <dbReference type="NCBI Taxonomy" id="3028027"/>
    <lineage>
        <taxon>Eukaryota</taxon>
        <taxon>Rhodophyta</taxon>
        <taxon>Bangiophyceae</taxon>
        <taxon>Galdieriales</taxon>
        <taxon>Galdieriaceae</taxon>
        <taxon>Galdieria</taxon>
    </lineage>
</organism>
<dbReference type="InterPro" id="IPR018108">
    <property type="entry name" value="MCP_transmembrane"/>
</dbReference>
<sequence length="276" mass="30960">MDTLKTRFQASTFSQPASSHYYTSLVQASYHVLREEGPRALYKGLGPALVGSMISWSLYFHSYHLFQSKLTKGNKTVVHHFIASTGAGIVTCLVTNPFWLVKTRLQLQLGNTARWKSATSYRGMLDGWLSIVREEGFTGLYRGIGPSLLLVSHGAIQLTSYEYCKKVLYNKKKGGNERPTIPDSLISSTISKVIASLTTYPLQVIRTRMQERAAHRFPLIRTCAHIVRTEGFKALYRGLVANLLRVTPSAALTFVTYEQVIGLYILLFGTTVKDHY</sequence>
<feature type="repeat" description="Solcar" evidence="8">
    <location>
        <begin position="179"/>
        <end position="263"/>
    </location>
</feature>
<evidence type="ECO:0000256" key="2">
    <source>
        <dbReference type="ARBA" id="ARBA00006375"/>
    </source>
</evidence>
<evidence type="ECO:0000256" key="10">
    <source>
        <dbReference type="SAM" id="Phobius"/>
    </source>
</evidence>
<proteinExistence type="inferred from homology"/>
<keyword evidence="5" id="KW-0677">Repeat</keyword>
<evidence type="ECO:0000313" key="12">
    <source>
        <dbReference type="Proteomes" id="UP001300502"/>
    </source>
</evidence>
<reference evidence="11 12" key="1">
    <citation type="submission" date="2022-07" db="EMBL/GenBank/DDBJ databases">
        <title>Genome-wide signatures of adaptation to extreme environments.</title>
        <authorList>
            <person name="Cho C.H."/>
            <person name="Yoon H.S."/>
        </authorList>
    </citation>
    <scope>NUCLEOTIDE SEQUENCE [LARGE SCALE GENOMIC DNA]</scope>
    <source>
        <strain evidence="11 12">108.79 E11</strain>
    </source>
</reference>
<evidence type="ECO:0000256" key="1">
    <source>
        <dbReference type="ARBA" id="ARBA00004141"/>
    </source>
</evidence>
<keyword evidence="3 9" id="KW-0813">Transport</keyword>
<comment type="subcellular location">
    <subcellularLocation>
        <location evidence="1">Membrane</location>
        <topology evidence="1">Multi-pass membrane protein</topology>
    </subcellularLocation>
</comment>
<keyword evidence="6 10" id="KW-1133">Transmembrane helix</keyword>
<dbReference type="GO" id="GO:0055085">
    <property type="term" value="P:transmembrane transport"/>
    <property type="evidence" value="ECO:0007669"/>
    <property type="project" value="InterPro"/>
</dbReference>
<evidence type="ECO:0000256" key="6">
    <source>
        <dbReference type="ARBA" id="ARBA00022989"/>
    </source>
</evidence>
<evidence type="ECO:0000256" key="9">
    <source>
        <dbReference type="RuleBase" id="RU000488"/>
    </source>
</evidence>
<comment type="caution">
    <text evidence="11">The sequence shown here is derived from an EMBL/GenBank/DDBJ whole genome shotgun (WGS) entry which is preliminary data.</text>
</comment>
<evidence type="ECO:0000256" key="8">
    <source>
        <dbReference type="PROSITE-ProRule" id="PRU00282"/>
    </source>
</evidence>
<keyword evidence="7 8" id="KW-0472">Membrane</keyword>
<dbReference type="Pfam" id="PF00153">
    <property type="entry name" value="Mito_carr"/>
    <property type="match status" value="3"/>
</dbReference>
<dbReference type="InterPro" id="IPR023395">
    <property type="entry name" value="MCP_dom_sf"/>
</dbReference>
<dbReference type="PANTHER" id="PTHR45683">
    <property type="entry name" value="MITOCHONDRIAL NICOTINAMIDE ADENINE DINUCLEOTIDE TRANSPORTER 1-RELATED-RELATED"/>
    <property type="match status" value="1"/>
</dbReference>
<keyword evidence="4 8" id="KW-0812">Transmembrane</keyword>
<keyword evidence="12" id="KW-1185">Reference proteome</keyword>
<dbReference type="Gene3D" id="1.50.40.10">
    <property type="entry name" value="Mitochondrial carrier domain"/>
    <property type="match status" value="1"/>
</dbReference>
<gene>
    <name evidence="11" type="ORF">GAYE_SCF7681MG7038</name>
</gene>
<evidence type="ECO:0000256" key="3">
    <source>
        <dbReference type="ARBA" id="ARBA00022448"/>
    </source>
</evidence>
<dbReference type="InterPro" id="IPR044712">
    <property type="entry name" value="SLC25A32-like"/>
</dbReference>
<feature type="transmembrane region" description="Helical" evidence="10">
    <location>
        <begin position="40"/>
        <end position="61"/>
    </location>
</feature>
<evidence type="ECO:0000256" key="5">
    <source>
        <dbReference type="ARBA" id="ARBA00022737"/>
    </source>
</evidence>
<dbReference type="GO" id="GO:0006862">
    <property type="term" value="P:nucleotide transport"/>
    <property type="evidence" value="ECO:0007669"/>
    <property type="project" value="InterPro"/>
</dbReference>
<dbReference type="GO" id="GO:0016020">
    <property type="term" value="C:membrane"/>
    <property type="evidence" value="ECO:0007669"/>
    <property type="project" value="UniProtKB-SubCell"/>
</dbReference>
<evidence type="ECO:0000256" key="4">
    <source>
        <dbReference type="ARBA" id="ARBA00022692"/>
    </source>
</evidence>
<protein>
    <submittedName>
        <fullName evidence="11">Uncharacterized protein</fullName>
    </submittedName>
</protein>
<dbReference type="Proteomes" id="UP001300502">
    <property type="component" value="Unassembled WGS sequence"/>
</dbReference>
<comment type="similarity">
    <text evidence="2 9">Belongs to the mitochondrial carrier (TC 2.A.29) family.</text>
</comment>
<feature type="repeat" description="Solcar" evidence="8">
    <location>
        <begin position="1"/>
        <end position="69"/>
    </location>
</feature>
<dbReference type="AlphaFoldDB" id="A0AAV9IPJ3"/>
<feature type="transmembrane region" description="Helical" evidence="10">
    <location>
        <begin position="81"/>
        <end position="101"/>
    </location>
</feature>